<dbReference type="Pfam" id="PF12728">
    <property type="entry name" value="HTH_17"/>
    <property type="match status" value="1"/>
</dbReference>
<sequence length="118" mass="12715">MTLVDTTETVTPLSTSDKSLDMLTLKEAAELHRISLATLNRHIANGSLPAFKFHGRNHVTRGDLEAAFGPVPVFPSSSGPTDEGLRTWAERVAASAPPLRPEQRDIIVSAFSAALTQH</sequence>
<reference evidence="3" key="1">
    <citation type="submission" date="2017-03" db="EMBL/GenBank/DDBJ databases">
        <authorList>
            <person name="Lund M.B."/>
        </authorList>
    </citation>
    <scope>NUCLEOTIDE SEQUENCE [LARGE SCALE GENOMIC DNA]</scope>
</reference>
<organism evidence="2 3">
    <name type="scientific">Candidatus Lumbricidiphila eiseniae</name>
    <dbReference type="NCBI Taxonomy" id="1969409"/>
    <lineage>
        <taxon>Bacteria</taxon>
        <taxon>Bacillati</taxon>
        <taxon>Actinomycetota</taxon>
        <taxon>Actinomycetes</taxon>
        <taxon>Micrococcales</taxon>
        <taxon>Microbacteriaceae</taxon>
        <taxon>Candidatus Lumbricidiphila</taxon>
    </lineage>
</organism>
<dbReference type="AlphaFoldDB" id="A0A2A6FRL5"/>
<evidence type="ECO:0000313" key="3">
    <source>
        <dbReference type="Proteomes" id="UP000219994"/>
    </source>
</evidence>
<protein>
    <recommendedName>
        <fullName evidence="1">Helix-turn-helix domain-containing protein</fullName>
    </recommendedName>
</protein>
<evidence type="ECO:0000313" key="2">
    <source>
        <dbReference type="EMBL" id="PDQ35524.1"/>
    </source>
</evidence>
<comment type="caution">
    <text evidence="2">The sequence shown here is derived from an EMBL/GenBank/DDBJ whole genome shotgun (WGS) entry which is preliminary data.</text>
</comment>
<evidence type="ECO:0000259" key="1">
    <source>
        <dbReference type="Pfam" id="PF12728"/>
    </source>
</evidence>
<dbReference type="InterPro" id="IPR041657">
    <property type="entry name" value="HTH_17"/>
</dbReference>
<gene>
    <name evidence="2" type="ORF">B5766_05515</name>
</gene>
<dbReference type="Proteomes" id="UP000219994">
    <property type="component" value="Unassembled WGS sequence"/>
</dbReference>
<dbReference type="EMBL" id="NAEP01000032">
    <property type="protein sequence ID" value="PDQ35524.1"/>
    <property type="molecule type" value="Genomic_DNA"/>
</dbReference>
<name>A0A2A6FRL5_9MICO</name>
<feature type="domain" description="Helix-turn-helix" evidence="1">
    <location>
        <begin position="22"/>
        <end position="66"/>
    </location>
</feature>
<proteinExistence type="predicted"/>
<accession>A0A2A6FRL5</accession>